<evidence type="ECO:0000313" key="2">
    <source>
        <dbReference type="Proteomes" id="UP000181951"/>
    </source>
</evidence>
<dbReference type="AlphaFoldDB" id="A0A1H8JV36"/>
<keyword evidence="2" id="KW-1185">Reference proteome</keyword>
<gene>
    <name evidence="1" type="ORF">SAMN05216267_101152</name>
</gene>
<proteinExistence type="predicted"/>
<sequence>MAGSKWVRQEDIDAQQRRVARGGTVLQSTDAPVFTALAAQWRSAGRMVPGQADREWAELVGRIPRVTGL</sequence>
<protein>
    <submittedName>
        <fullName evidence="1">Uncharacterized protein</fullName>
    </submittedName>
</protein>
<name>A0A1H8JV36_9ACTN</name>
<dbReference type="OrthoDB" id="4238817at2"/>
<dbReference type="Proteomes" id="UP000181951">
    <property type="component" value="Unassembled WGS sequence"/>
</dbReference>
<organism evidence="1 2">
    <name type="scientific">Actinacidiphila rubida</name>
    <dbReference type="NCBI Taxonomy" id="310780"/>
    <lineage>
        <taxon>Bacteria</taxon>
        <taxon>Bacillati</taxon>
        <taxon>Actinomycetota</taxon>
        <taxon>Actinomycetes</taxon>
        <taxon>Kitasatosporales</taxon>
        <taxon>Streptomycetaceae</taxon>
        <taxon>Actinacidiphila</taxon>
    </lineage>
</organism>
<reference evidence="1 2" key="1">
    <citation type="submission" date="2016-10" db="EMBL/GenBank/DDBJ databases">
        <authorList>
            <person name="de Groot N.N."/>
        </authorList>
    </citation>
    <scope>NUCLEOTIDE SEQUENCE [LARGE SCALE GENOMIC DNA]</scope>
    <source>
        <strain evidence="1 2">CGMCC 4.2026</strain>
    </source>
</reference>
<dbReference type="RefSeq" id="WP_069467254.1">
    <property type="nucleotide sequence ID" value="NZ_FODD01000011.1"/>
</dbReference>
<dbReference type="EMBL" id="FODD01000011">
    <property type="protein sequence ID" value="SEN84227.1"/>
    <property type="molecule type" value="Genomic_DNA"/>
</dbReference>
<accession>A0A1H8JV36</accession>
<evidence type="ECO:0000313" key="1">
    <source>
        <dbReference type="EMBL" id="SEN84227.1"/>
    </source>
</evidence>